<comment type="similarity">
    <text evidence="1">Belongs to the enoyl-CoA hydratase/isomerase family.</text>
</comment>
<dbReference type="EMBL" id="JAKNJB010000066">
    <property type="protein sequence ID" value="MCG4529184.1"/>
    <property type="molecule type" value="Genomic_DNA"/>
</dbReference>
<evidence type="ECO:0000313" key="4">
    <source>
        <dbReference type="Proteomes" id="UP001200313"/>
    </source>
</evidence>
<dbReference type="CDD" id="cd06558">
    <property type="entry name" value="crotonase-like"/>
    <property type="match status" value="1"/>
</dbReference>
<accession>A0AAW5JUV0</accession>
<gene>
    <name evidence="2" type="ORF">L0P79_19330</name>
    <name evidence="3" type="ORF">NE579_11720</name>
</gene>
<keyword evidence="4" id="KW-1185">Reference proteome</keyword>
<dbReference type="RefSeq" id="WP_238075441.1">
    <property type="nucleotide sequence ID" value="NZ_JAKNJB010000066.1"/>
</dbReference>
<dbReference type="SUPFAM" id="SSF52096">
    <property type="entry name" value="ClpP/crotonase"/>
    <property type="match status" value="1"/>
</dbReference>
<name>A0AAW5JUV0_9FIRM</name>
<dbReference type="EMBL" id="JANFYS010000024">
    <property type="protein sequence ID" value="MCQ4771124.1"/>
    <property type="molecule type" value="Genomic_DNA"/>
</dbReference>
<evidence type="ECO:0000313" key="3">
    <source>
        <dbReference type="EMBL" id="MCQ4771124.1"/>
    </source>
</evidence>
<comment type="caution">
    <text evidence="3">The sequence shown here is derived from an EMBL/GenBank/DDBJ whole genome shotgun (WGS) entry which is preliminary data.</text>
</comment>
<reference evidence="2 4" key="1">
    <citation type="submission" date="2022-01" db="EMBL/GenBank/DDBJ databases">
        <title>Collection of gut derived symbiotic bacterial strains cultured from healthy donors.</title>
        <authorList>
            <person name="Lin H."/>
            <person name="Kohout C."/>
            <person name="Waligurski E."/>
            <person name="Pamer E.G."/>
        </authorList>
    </citation>
    <scope>NUCLEOTIDE SEQUENCE [LARGE SCALE GENOMIC DNA]</scope>
    <source>
        <strain evidence="2 4">DFI.3.7</strain>
    </source>
</reference>
<dbReference type="GO" id="GO:0003824">
    <property type="term" value="F:catalytic activity"/>
    <property type="evidence" value="ECO:0007669"/>
    <property type="project" value="UniProtKB-ARBA"/>
</dbReference>
<reference evidence="3" key="2">
    <citation type="submission" date="2022-06" db="EMBL/GenBank/DDBJ databases">
        <title>Isolation of gut microbiota from human fecal samples.</title>
        <authorList>
            <person name="Pamer E.G."/>
            <person name="Barat B."/>
            <person name="Waligurski E."/>
            <person name="Medina S."/>
            <person name="Paddock L."/>
            <person name="Mostad J."/>
        </authorList>
    </citation>
    <scope>NUCLEOTIDE SEQUENCE</scope>
    <source>
        <strain evidence="3">DFI.9.91</strain>
    </source>
</reference>
<dbReference type="Gene3D" id="3.90.226.10">
    <property type="entry name" value="2-enoyl-CoA Hydratase, Chain A, domain 1"/>
    <property type="match status" value="1"/>
</dbReference>
<sequence>MANQQYAHKFELGVPFHTYLEDYAPKWEELAWLRRDENGILEVQLHWGEGPCKFSESVHSGLVGLALDIQRDPENECIILTGTGADFLNEPDRDEALAEGQKQYPHSATYDWWWMNQTRIFNAFIDIPVPVIAAINGGCSFHPEIWLMSDYIFVSPDTYYVDKHVHGSHCIPADGLNDLVGYIVGRNRVKGIFLNGTTIDAQKGIDLGLWHEIVPKEELMDRARRFAKSTILCLEPMHRRMWREVFVQPFRELMAKSVRASLAQEAYAAELCVVKPGENHALQFREEFAGKMRK</sequence>
<evidence type="ECO:0000256" key="1">
    <source>
        <dbReference type="ARBA" id="ARBA00005254"/>
    </source>
</evidence>
<proteinExistence type="inferred from homology"/>
<dbReference type="InterPro" id="IPR001753">
    <property type="entry name" value="Enoyl-CoA_hydra/iso"/>
</dbReference>
<dbReference type="Pfam" id="PF00378">
    <property type="entry name" value="ECH_1"/>
    <property type="match status" value="1"/>
</dbReference>
<evidence type="ECO:0000313" key="2">
    <source>
        <dbReference type="EMBL" id="MCG4529184.1"/>
    </source>
</evidence>
<dbReference type="AlphaFoldDB" id="A0AAW5JUV0"/>
<dbReference type="Proteomes" id="UP001200313">
    <property type="component" value="Unassembled WGS sequence"/>
</dbReference>
<protein>
    <submittedName>
        <fullName evidence="3">Enoyl-CoA hydratase/isomerase family protein</fullName>
    </submittedName>
</protein>
<dbReference type="PANTHER" id="PTHR43802:SF1">
    <property type="entry name" value="IP11341P-RELATED"/>
    <property type="match status" value="1"/>
</dbReference>
<dbReference type="Proteomes" id="UP001204562">
    <property type="component" value="Unassembled WGS sequence"/>
</dbReference>
<organism evidence="3 5">
    <name type="scientific">Intestinimonas massiliensis</name>
    <name type="common">ex Afouda et al. 2020</name>
    <dbReference type="NCBI Taxonomy" id="1673721"/>
    <lineage>
        <taxon>Bacteria</taxon>
        <taxon>Bacillati</taxon>
        <taxon>Bacillota</taxon>
        <taxon>Clostridia</taxon>
        <taxon>Eubacteriales</taxon>
        <taxon>Intestinimonas</taxon>
    </lineage>
</organism>
<evidence type="ECO:0000313" key="5">
    <source>
        <dbReference type="Proteomes" id="UP001204562"/>
    </source>
</evidence>
<dbReference type="PANTHER" id="PTHR43802">
    <property type="entry name" value="ENOYL-COA HYDRATASE"/>
    <property type="match status" value="1"/>
</dbReference>
<dbReference type="InterPro" id="IPR029045">
    <property type="entry name" value="ClpP/crotonase-like_dom_sf"/>
</dbReference>